<dbReference type="InterPro" id="IPR000330">
    <property type="entry name" value="SNF2_N"/>
</dbReference>
<keyword evidence="2" id="KW-0479">Metal-binding</keyword>
<dbReference type="Pfam" id="PF04434">
    <property type="entry name" value="SWIM"/>
    <property type="match status" value="1"/>
</dbReference>
<dbReference type="Gene3D" id="3.40.50.10810">
    <property type="entry name" value="Tandem AAA-ATPase domain"/>
    <property type="match status" value="1"/>
</dbReference>
<sequence>MSRSLSLQQIKLLCGQESYDRGLRYVEAHRVMPVDGSEGQRRHEAYVWGSERHSVRILMDDAGVEDARCDCSARHSQYYCEHIAAVLIHLYNLQEEREPKPAAPAAPARPAEPTFSSRDVQFAKNIISLFDNVPLPPNGAEEAPSGGQSLLDVEYTCKPVTDISRSPLFAVEMKVGPKRLYVVQKIKEFLGRVENQLPFAFAKLFTYDPAQYAFKPEDQAILRRLIHIAHSEAAYRDAFRGASGSAYSLQQDRMLILPPLAWEELLPLFQQANAKFEQGMRTADSIRISDEPLPLYFEINQAHGDGYQLDMMGLDRMLVMDNYGCVAADCVLYRVDEASMRRLDELKKMFAYKPTKQVLIPPGQIEPFMDRVIPGLRKIGTVEIAQAISDRIVSPPLEARLDLDWVNGRLLARLSYVYGDIRIDPMKPDGGRRSVADGRILLRDVEREGKIMALIERADFKYNGSDLYLDDEEELYRFQFRLLPQLEKLAHVSSTAAMREELLRPIAPPRLTIDVDSHTRWLEVRFDMAGIDEEEIRDILRTLVEKKSYYRLQSGAFLSLEDEGFREIARLMDEMEVRRSEIKGSRLDLSVVRGLSLADVGARGHAVKFGRALRQLLENMRNPDNLDFAVPEPLAPILREYQKLGFQWMKTLAHYGFGGILADDMGLGKTLQSIAFIDSVREELRESGLPALIVSPASLLYNWKNEIAKFAPGLNAVIAAGQKQERSGILEDLGSVDVLITSYPLLRRDMELYANQRFHTLILDEAQAIKNHATQTAQAVKLLRAGHRFALTGTPIENSLEELWSLFDAVFPELFASKRAFAELSREAIAKRVRPFILRRMKSDVLKELPDKIETLQLSELTDEQKKLYVAYLTRLQAETKLSLETEGFQKSRMKILAGLTRLRQLCCHPSLFVENYEGDSGKLEQLLEIVDEAIGSGKRMLIFSQFTSMLGLVREELALRGRTCFYLDGQTPSQERVELCRRYNEGEQDIFLISLRAGGTGLNLTGADTVILYDLWWNPAVEQQAADRAHRIGQKKVVQVIRLVTQGTIEEKMVELQKRKQDLIAEVIQPGEEALSAITEQEIRELLMI</sequence>
<dbReference type="Proteomes" id="UP000553776">
    <property type="component" value="Unassembled WGS sequence"/>
</dbReference>
<dbReference type="PROSITE" id="PS51192">
    <property type="entry name" value="HELICASE_ATP_BIND_1"/>
    <property type="match status" value="1"/>
</dbReference>
<dbReference type="InterPro" id="IPR038718">
    <property type="entry name" value="SNF2-like_sf"/>
</dbReference>
<accession>A0A841UCK7</accession>
<comment type="caution">
    <text evidence="6">The sequence shown here is derived from an EMBL/GenBank/DDBJ whole genome shotgun (WGS) entry which is preliminary data.</text>
</comment>
<dbReference type="GO" id="GO:0016787">
    <property type="term" value="F:hydrolase activity"/>
    <property type="evidence" value="ECO:0007669"/>
    <property type="project" value="UniProtKB-KW"/>
</dbReference>
<dbReference type="Pfam" id="PF00271">
    <property type="entry name" value="Helicase_C"/>
    <property type="match status" value="1"/>
</dbReference>
<dbReference type="InterPro" id="IPR001650">
    <property type="entry name" value="Helicase_C-like"/>
</dbReference>
<keyword evidence="7" id="KW-1185">Reference proteome</keyword>
<dbReference type="AlphaFoldDB" id="A0A841UCK7"/>
<proteinExistence type="predicted"/>
<protein>
    <submittedName>
        <fullName evidence="6">SNF2 helicase associated domain-containing protein</fullName>
    </submittedName>
</protein>
<dbReference type="InterPro" id="IPR049730">
    <property type="entry name" value="SNF2/RAD54-like_C"/>
</dbReference>
<dbReference type="GO" id="GO:0008270">
    <property type="term" value="F:zinc ion binding"/>
    <property type="evidence" value="ECO:0007669"/>
    <property type="project" value="UniProtKB-KW"/>
</dbReference>
<dbReference type="PROSITE" id="PS51194">
    <property type="entry name" value="HELICASE_CTER"/>
    <property type="match status" value="1"/>
</dbReference>
<keyword evidence="1" id="KW-0378">Hydrolase</keyword>
<feature type="domain" description="Helicase C-terminal" evidence="5">
    <location>
        <begin position="923"/>
        <end position="1088"/>
    </location>
</feature>
<dbReference type="RefSeq" id="WP_185139852.1">
    <property type="nucleotide sequence ID" value="NZ_JACJVR010000147.1"/>
</dbReference>
<evidence type="ECO:0000259" key="5">
    <source>
        <dbReference type="PROSITE" id="PS51194"/>
    </source>
</evidence>
<evidence type="ECO:0000313" key="7">
    <source>
        <dbReference type="Proteomes" id="UP000553776"/>
    </source>
</evidence>
<dbReference type="InterPro" id="IPR007527">
    <property type="entry name" value="Znf_SWIM"/>
</dbReference>
<dbReference type="Pfam" id="PF08455">
    <property type="entry name" value="SNF2_assoc"/>
    <property type="match status" value="1"/>
</dbReference>
<reference evidence="6 7" key="1">
    <citation type="submission" date="2020-08" db="EMBL/GenBank/DDBJ databases">
        <title>Cohnella phylogeny.</title>
        <authorList>
            <person name="Dunlap C."/>
        </authorList>
    </citation>
    <scope>NUCLEOTIDE SEQUENCE [LARGE SCALE GENOMIC DNA]</scope>
    <source>
        <strain evidence="6 7">DSM 25239</strain>
    </source>
</reference>
<gene>
    <name evidence="6" type="ORF">H7B90_31395</name>
</gene>
<dbReference type="SMART" id="SM00487">
    <property type="entry name" value="DEXDc"/>
    <property type="match status" value="1"/>
</dbReference>
<feature type="domain" description="SWIM-type" evidence="3">
    <location>
        <begin position="53"/>
        <end position="91"/>
    </location>
</feature>
<evidence type="ECO:0000313" key="6">
    <source>
        <dbReference type="EMBL" id="MBB6695904.1"/>
    </source>
</evidence>
<dbReference type="GO" id="GO:0005524">
    <property type="term" value="F:ATP binding"/>
    <property type="evidence" value="ECO:0007669"/>
    <property type="project" value="InterPro"/>
</dbReference>
<dbReference type="PANTHER" id="PTHR10799">
    <property type="entry name" value="SNF2/RAD54 HELICASE FAMILY"/>
    <property type="match status" value="1"/>
</dbReference>
<evidence type="ECO:0000259" key="4">
    <source>
        <dbReference type="PROSITE" id="PS51192"/>
    </source>
</evidence>
<evidence type="ECO:0000256" key="1">
    <source>
        <dbReference type="ARBA" id="ARBA00022801"/>
    </source>
</evidence>
<dbReference type="SUPFAM" id="SSF52540">
    <property type="entry name" value="P-loop containing nucleoside triphosphate hydrolases"/>
    <property type="match status" value="2"/>
</dbReference>
<evidence type="ECO:0000256" key="2">
    <source>
        <dbReference type="PROSITE-ProRule" id="PRU00325"/>
    </source>
</evidence>
<dbReference type="EMBL" id="JACJVR010000147">
    <property type="protein sequence ID" value="MBB6695904.1"/>
    <property type="molecule type" value="Genomic_DNA"/>
</dbReference>
<name>A0A841UCK7_9BACL</name>
<dbReference type="SMART" id="SM00490">
    <property type="entry name" value="HELICc"/>
    <property type="match status" value="1"/>
</dbReference>
<dbReference type="Pfam" id="PF00176">
    <property type="entry name" value="SNF2-rel_dom"/>
    <property type="match status" value="1"/>
</dbReference>
<dbReference type="FunFam" id="3.40.50.300:FF:000533">
    <property type="entry name" value="Helicase, Snf2 family"/>
    <property type="match status" value="1"/>
</dbReference>
<dbReference type="InterPro" id="IPR013663">
    <property type="entry name" value="Helicase_SWF/SNF/SWI_bac"/>
</dbReference>
<dbReference type="CDD" id="cd18793">
    <property type="entry name" value="SF2_C_SNF"/>
    <property type="match status" value="1"/>
</dbReference>
<organism evidence="6 7">
    <name type="scientific">Cohnella xylanilytica</name>
    <dbReference type="NCBI Taxonomy" id="557555"/>
    <lineage>
        <taxon>Bacteria</taxon>
        <taxon>Bacillati</taxon>
        <taxon>Bacillota</taxon>
        <taxon>Bacilli</taxon>
        <taxon>Bacillales</taxon>
        <taxon>Paenibacillaceae</taxon>
        <taxon>Cohnella</taxon>
    </lineage>
</organism>
<evidence type="ECO:0000259" key="3">
    <source>
        <dbReference type="PROSITE" id="PS50966"/>
    </source>
</evidence>
<keyword evidence="2" id="KW-0862">Zinc</keyword>
<dbReference type="InterPro" id="IPR027417">
    <property type="entry name" value="P-loop_NTPase"/>
</dbReference>
<dbReference type="Gene3D" id="3.40.50.300">
    <property type="entry name" value="P-loop containing nucleotide triphosphate hydrolases"/>
    <property type="match status" value="1"/>
</dbReference>
<feature type="domain" description="Helicase ATP-binding" evidence="4">
    <location>
        <begin position="650"/>
        <end position="813"/>
    </location>
</feature>
<dbReference type="PROSITE" id="PS50966">
    <property type="entry name" value="ZF_SWIM"/>
    <property type="match status" value="1"/>
</dbReference>
<keyword evidence="2" id="KW-0863">Zinc-finger</keyword>
<dbReference type="CDD" id="cd18012">
    <property type="entry name" value="DEXQc_arch_SWI2_SNF2"/>
    <property type="match status" value="1"/>
</dbReference>
<dbReference type="InterPro" id="IPR014001">
    <property type="entry name" value="Helicase_ATP-bd"/>
</dbReference>